<dbReference type="EMBL" id="KB742711">
    <property type="protein sequence ID" value="EOB05221.1"/>
    <property type="molecule type" value="Genomic_DNA"/>
</dbReference>
<evidence type="ECO:0000313" key="2">
    <source>
        <dbReference type="Proteomes" id="UP000296049"/>
    </source>
</evidence>
<reference evidence="2" key="1">
    <citation type="journal article" date="2013" name="Nat. Genet.">
        <title>The duck genome and transcriptome provide insight into an avian influenza virus reservoir species.</title>
        <authorList>
            <person name="Huang Y."/>
            <person name="Li Y."/>
            <person name="Burt D.W."/>
            <person name="Chen H."/>
            <person name="Zhang Y."/>
            <person name="Qian W."/>
            <person name="Kim H."/>
            <person name="Gan S."/>
            <person name="Zhao Y."/>
            <person name="Li J."/>
            <person name="Yi K."/>
            <person name="Feng H."/>
            <person name="Zhu P."/>
            <person name="Li B."/>
            <person name="Liu Q."/>
            <person name="Fairley S."/>
            <person name="Magor K.E."/>
            <person name="Du Z."/>
            <person name="Hu X."/>
            <person name="Goodman L."/>
            <person name="Tafer H."/>
            <person name="Vignal A."/>
            <person name="Lee T."/>
            <person name="Kim K.W."/>
            <person name="Sheng Z."/>
            <person name="An Y."/>
            <person name="Searle S."/>
            <person name="Herrero J."/>
            <person name="Groenen M.A."/>
            <person name="Crooijmans R.P."/>
            <person name="Faraut T."/>
            <person name="Cai Q."/>
            <person name="Webster R.G."/>
            <person name="Aldridge J.R."/>
            <person name="Warren W.C."/>
            <person name="Bartschat S."/>
            <person name="Kehr S."/>
            <person name="Marz M."/>
            <person name="Stadler P.F."/>
            <person name="Smith J."/>
            <person name="Kraus R.H."/>
            <person name="Zhao Y."/>
            <person name="Ren L."/>
            <person name="Fei J."/>
            <person name="Morisson M."/>
            <person name="Kaiser P."/>
            <person name="Griffin D.K."/>
            <person name="Rao M."/>
            <person name="Pitel F."/>
            <person name="Wang J."/>
            <person name="Li N."/>
        </authorList>
    </citation>
    <scope>NUCLEOTIDE SEQUENCE [LARGE SCALE GENOMIC DNA]</scope>
</reference>
<dbReference type="AlphaFoldDB" id="R0K508"/>
<evidence type="ECO:0000313" key="1">
    <source>
        <dbReference type="EMBL" id="EOB05221.1"/>
    </source>
</evidence>
<gene>
    <name evidence="1" type="ORF">Anapl_02108</name>
</gene>
<dbReference type="Proteomes" id="UP000296049">
    <property type="component" value="Unassembled WGS sequence"/>
</dbReference>
<proteinExistence type="predicted"/>
<organism evidence="1 2">
    <name type="scientific">Anas platyrhynchos</name>
    <name type="common">Mallard</name>
    <name type="synonym">Anas boschas</name>
    <dbReference type="NCBI Taxonomy" id="8839"/>
    <lineage>
        <taxon>Eukaryota</taxon>
        <taxon>Metazoa</taxon>
        <taxon>Chordata</taxon>
        <taxon>Craniata</taxon>
        <taxon>Vertebrata</taxon>
        <taxon>Euteleostomi</taxon>
        <taxon>Archelosauria</taxon>
        <taxon>Archosauria</taxon>
        <taxon>Dinosauria</taxon>
        <taxon>Saurischia</taxon>
        <taxon>Theropoda</taxon>
        <taxon>Coelurosauria</taxon>
        <taxon>Aves</taxon>
        <taxon>Neognathae</taxon>
        <taxon>Galloanserae</taxon>
        <taxon>Anseriformes</taxon>
        <taxon>Anatidae</taxon>
        <taxon>Anatinae</taxon>
        <taxon>Anas</taxon>
    </lineage>
</organism>
<accession>R0K508</accession>
<keyword evidence="2" id="KW-1185">Reference proteome</keyword>
<protein>
    <submittedName>
        <fullName evidence="1">Uncharacterized protein</fullName>
    </submittedName>
</protein>
<sequence>MEIMRSDAPGGLQVTLDQAGMVLQGTGPPWCRSSLRVAPSHLSHHRTTITAGQLQQCQTPRETQSRWAPSHRDTSCRQLGEHFTSPGGDLPTTLQPPTLIWVGCEAFCCLLPQSSMKTRHKAQRDYPNEEQWLAPLSYCLSNPYFSLFSVLARHQRVRLRSWLGKESGSAHTAET</sequence>
<name>R0K508_ANAPL</name>